<reference evidence="3" key="1">
    <citation type="journal article" date="2024" name="IScience">
        <title>Strigolactones Initiate the Formation of Haustorium-like Structures in Castilleja.</title>
        <authorList>
            <person name="Buerger M."/>
            <person name="Peterson D."/>
            <person name="Chory J."/>
        </authorList>
    </citation>
    <scope>NUCLEOTIDE SEQUENCE [LARGE SCALE GENOMIC DNA]</scope>
</reference>
<sequence length="135" mass="15218">MASAKYFCFSLTLLALLAVNLFSSSGAHVAVPVIHIIRATTKPIQLQLSSSDGGDPPIVQLKHGQHYHVKVLNQNIQYVMMAYYLVNSYSFALVDLYNPARDSGHAAIYWKADSWGFSISYDHMNYTQMVEWKTE</sequence>
<dbReference type="PANTHER" id="PTHR35630:SF1">
    <property type="entry name" value="LEGUMINOSIN GROUP486 SECRETED PEPTIDE"/>
    <property type="match status" value="1"/>
</dbReference>
<dbReference type="EMBL" id="JAVIJP010000009">
    <property type="protein sequence ID" value="KAL3648053.1"/>
    <property type="molecule type" value="Genomic_DNA"/>
</dbReference>
<accession>A0ABD3E0N9</accession>
<dbReference type="PANTHER" id="PTHR35630">
    <property type="entry name" value="LEGUMINOSIN GROUP486 SECRETED PEPTIDE"/>
    <property type="match status" value="1"/>
</dbReference>
<gene>
    <name evidence="2" type="ORF">CASFOL_009021</name>
</gene>
<proteinExistence type="predicted"/>
<evidence type="ECO:0000313" key="3">
    <source>
        <dbReference type="Proteomes" id="UP001632038"/>
    </source>
</evidence>
<comment type="caution">
    <text evidence="2">The sequence shown here is derived from an EMBL/GenBank/DDBJ whole genome shotgun (WGS) entry which is preliminary data.</text>
</comment>
<feature type="chain" id="PRO_5044849442" evidence="1">
    <location>
        <begin position="27"/>
        <end position="135"/>
    </location>
</feature>
<keyword evidence="1" id="KW-0732">Signal</keyword>
<keyword evidence="3" id="KW-1185">Reference proteome</keyword>
<dbReference type="AlphaFoldDB" id="A0ABD3E0N9"/>
<evidence type="ECO:0000256" key="1">
    <source>
        <dbReference type="SAM" id="SignalP"/>
    </source>
</evidence>
<evidence type="ECO:0000313" key="2">
    <source>
        <dbReference type="EMBL" id="KAL3648053.1"/>
    </source>
</evidence>
<dbReference type="Proteomes" id="UP001632038">
    <property type="component" value="Unassembled WGS sequence"/>
</dbReference>
<feature type="signal peptide" evidence="1">
    <location>
        <begin position="1"/>
        <end position="26"/>
    </location>
</feature>
<name>A0ABD3E0N9_9LAMI</name>
<organism evidence="2 3">
    <name type="scientific">Castilleja foliolosa</name>
    <dbReference type="NCBI Taxonomy" id="1961234"/>
    <lineage>
        <taxon>Eukaryota</taxon>
        <taxon>Viridiplantae</taxon>
        <taxon>Streptophyta</taxon>
        <taxon>Embryophyta</taxon>
        <taxon>Tracheophyta</taxon>
        <taxon>Spermatophyta</taxon>
        <taxon>Magnoliopsida</taxon>
        <taxon>eudicotyledons</taxon>
        <taxon>Gunneridae</taxon>
        <taxon>Pentapetalae</taxon>
        <taxon>asterids</taxon>
        <taxon>lamiids</taxon>
        <taxon>Lamiales</taxon>
        <taxon>Orobanchaceae</taxon>
        <taxon>Pedicularideae</taxon>
        <taxon>Castillejinae</taxon>
        <taxon>Castilleja</taxon>
    </lineage>
</organism>
<protein>
    <submittedName>
        <fullName evidence="2">Uncharacterized protein</fullName>
    </submittedName>
</protein>